<evidence type="ECO:0000256" key="1">
    <source>
        <dbReference type="SAM" id="MobiDB-lite"/>
    </source>
</evidence>
<reference evidence="2" key="2">
    <citation type="submission" date="2021-02" db="EMBL/GenBank/DDBJ databases">
        <authorList>
            <person name="Kimball J.A."/>
            <person name="Haas M.W."/>
            <person name="Macchietto M."/>
            <person name="Kono T."/>
            <person name="Duquette J."/>
            <person name="Shao M."/>
        </authorList>
    </citation>
    <scope>NUCLEOTIDE SEQUENCE</scope>
    <source>
        <tissue evidence="2">Fresh leaf tissue</tissue>
    </source>
</reference>
<accession>A0A8J6BLK2</accession>
<dbReference type="EMBL" id="JAAALK010000082">
    <property type="protein sequence ID" value="KAG8084823.1"/>
    <property type="molecule type" value="Genomic_DNA"/>
</dbReference>
<organism evidence="2 3">
    <name type="scientific">Zizania palustris</name>
    <name type="common">Northern wild rice</name>
    <dbReference type="NCBI Taxonomy" id="103762"/>
    <lineage>
        <taxon>Eukaryota</taxon>
        <taxon>Viridiplantae</taxon>
        <taxon>Streptophyta</taxon>
        <taxon>Embryophyta</taxon>
        <taxon>Tracheophyta</taxon>
        <taxon>Spermatophyta</taxon>
        <taxon>Magnoliopsida</taxon>
        <taxon>Liliopsida</taxon>
        <taxon>Poales</taxon>
        <taxon>Poaceae</taxon>
        <taxon>BOP clade</taxon>
        <taxon>Oryzoideae</taxon>
        <taxon>Oryzeae</taxon>
        <taxon>Zizaniinae</taxon>
        <taxon>Zizania</taxon>
    </lineage>
</organism>
<dbReference type="Proteomes" id="UP000729402">
    <property type="component" value="Unassembled WGS sequence"/>
</dbReference>
<evidence type="ECO:0000313" key="3">
    <source>
        <dbReference type="Proteomes" id="UP000729402"/>
    </source>
</evidence>
<dbReference type="AlphaFoldDB" id="A0A8J6BLK2"/>
<proteinExistence type="predicted"/>
<feature type="compositionally biased region" description="Low complexity" evidence="1">
    <location>
        <begin position="75"/>
        <end position="85"/>
    </location>
</feature>
<keyword evidence="3" id="KW-1185">Reference proteome</keyword>
<comment type="caution">
    <text evidence="2">The sequence shown here is derived from an EMBL/GenBank/DDBJ whole genome shotgun (WGS) entry which is preliminary data.</text>
</comment>
<protein>
    <submittedName>
        <fullName evidence="2">Uncharacterized protein</fullName>
    </submittedName>
</protein>
<feature type="region of interest" description="Disordered" evidence="1">
    <location>
        <begin position="53"/>
        <end position="94"/>
    </location>
</feature>
<dbReference type="OrthoDB" id="691599at2759"/>
<sequence length="94" mass="9894">MELEILGMNFGCVVAALADAKIPGKGCLLPLATKLLGYCIVAASTTVKLLQRPEAPGRRRAQGRRHDDIGEAPSGAAWQGWAAARGKGREHSKG</sequence>
<reference evidence="2" key="1">
    <citation type="journal article" date="2021" name="bioRxiv">
        <title>Whole Genome Assembly and Annotation of Northern Wild Rice, Zizania palustris L., Supports a Whole Genome Duplication in the Zizania Genus.</title>
        <authorList>
            <person name="Haas M."/>
            <person name="Kono T."/>
            <person name="Macchietto M."/>
            <person name="Millas R."/>
            <person name="McGilp L."/>
            <person name="Shao M."/>
            <person name="Duquette J."/>
            <person name="Hirsch C.N."/>
            <person name="Kimball J."/>
        </authorList>
    </citation>
    <scope>NUCLEOTIDE SEQUENCE</scope>
    <source>
        <tissue evidence="2">Fresh leaf tissue</tissue>
    </source>
</reference>
<gene>
    <name evidence="2" type="ORF">GUJ93_ZPchr0010g8860</name>
</gene>
<name>A0A8J6BLK2_ZIZPA</name>
<evidence type="ECO:0000313" key="2">
    <source>
        <dbReference type="EMBL" id="KAG8084823.1"/>
    </source>
</evidence>